<evidence type="ECO:0000313" key="2">
    <source>
        <dbReference type="Proteomes" id="UP000027327"/>
    </source>
</evidence>
<evidence type="ECO:0000313" key="1">
    <source>
        <dbReference type="EMBL" id="KCY22676.1"/>
    </source>
</evidence>
<protein>
    <submittedName>
        <fullName evidence="1">p2 phage tail completion R family protein</fullName>
    </submittedName>
</protein>
<dbReference type="RefSeq" id="WP_032035676.1">
    <property type="nucleotide sequence ID" value="NZ_JMOD01000003.1"/>
</dbReference>
<accession>A0A062IUZ8</accession>
<dbReference type="Pfam" id="PF06891">
    <property type="entry name" value="P2_Phage_GpR"/>
    <property type="match status" value="1"/>
</dbReference>
<gene>
    <name evidence="1" type="ORF">J596_0324</name>
</gene>
<comment type="caution">
    <text evidence="1">The sequence shown here is derived from an EMBL/GenBank/DDBJ whole genome shotgun (WGS) entry which is preliminary data.</text>
</comment>
<dbReference type="Proteomes" id="UP000027327">
    <property type="component" value="Unassembled WGS sequence"/>
</dbReference>
<name>A0A062IUZ8_ACIBA</name>
<sequence length="175" mass="19851">MKKPHALREYLLNAIPDLPMDPDRLLIFANDGKLMSTAANGYSFEMAYTLDMIITDYAGDVDVFGVVLFTWIMDNQSELMANLDKVKDAITFEAELIDNSKYDLHFKIPLTERVIVKKNAEGKFEISYPTEPQYTEFGPPTDFELIDKDGSTLATWRTANIQGRSLDMPFPGKKP</sequence>
<dbReference type="PATRIC" id="fig|1310697.3.peg.302"/>
<dbReference type="InterPro" id="IPR009678">
    <property type="entry name" value="Phage_tail_completion_R"/>
</dbReference>
<dbReference type="AlphaFoldDB" id="A0A062IUZ8"/>
<organism evidence="1 2">
    <name type="scientific">Acinetobacter baumannii 21072</name>
    <dbReference type="NCBI Taxonomy" id="1310697"/>
    <lineage>
        <taxon>Bacteria</taxon>
        <taxon>Pseudomonadati</taxon>
        <taxon>Pseudomonadota</taxon>
        <taxon>Gammaproteobacteria</taxon>
        <taxon>Moraxellales</taxon>
        <taxon>Moraxellaceae</taxon>
        <taxon>Acinetobacter</taxon>
        <taxon>Acinetobacter calcoaceticus/baumannii complex</taxon>
    </lineage>
</organism>
<proteinExistence type="predicted"/>
<dbReference type="EMBL" id="JMOD01000003">
    <property type="protein sequence ID" value="KCY22676.1"/>
    <property type="molecule type" value="Genomic_DNA"/>
</dbReference>
<reference evidence="1 2" key="1">
    <citation type="submission" date="2014-04" db="EMBL/GenBank/DDBJ databases">
        <title>Comparative genomics and transcriptomics to identify genetic mechanisms underlying the emergence of carbapenem resistant Acinetobacter baumannii (CRAb).</title>
        <authorList>
            <person name="Harris A.D."/>
            <person name="Johnson K.J."/>
            <person name="George J."/>
            <person name="Nadendla S."/>
            <person name="Daugherty S.C."/>
            <person name="Parankush S."/>
            <person name="Sadzewicz L."/>
            <person name="Tallon L."/>
            <person name="Sengamalay N."/>
            <person name="Hazen T.H."/>
            <person name="Rasko D.A."/>
        </authorList>
    </citation>
    <scope>NUCLEOTIDE SEQUENCE [LARGE SCALE GENOMIC DNA]</scope>
    <source>
        <strain evidence="1 2">21072</strain>
    </source>
</reference>